<dbReference type="OrthoDB" id="1766664at2"/>
<dbReference type="Pfam" id="PF02283">
    <property type="entry name" value="CobU"/>
    <property type="match status" value="1"/>
</dbReference>
<organism evidence="1 2">
    <name type="scientific">Ruminococcus callidus ATCC 27760</name>
    <dbReference type="NCBI Taxonomy" id="411473"/>
    <lineage>
        <taxon>Bacteria</taxon>
        <taxon>Bacillati</taxon>
        <taxon>Bacillota</taxon>
        <taxon>Clostridia</taxon>
        <taxon>Eubacteriales</taxon>
        <taxon>Oscillospiraceae</taxon>
        <taxon>Ruminococcus</taxon>
    </lineage>
</organism>
<dbReference type="HOGENOM" id="CLU_135056_0_0_9"/>
<dbReference type="GO" id="GO:0009236">
    <property type="term" value="P:cobalamin biosynthetic process"/>
    <property type="evidence" value="ECO:0007669"/>
    <property type="project" value="UniProtKB-UniPathway"/>
</dbReference>
<dbReference type="Proteomes" id="UP000016662">
    <property type="component" value="Unassembled WGS sequence"/>
</dbReference>
<dbReference type="GeneID" id="93693784"/>
<dbReference type="RefSeq" id="WP_021681200.1">
    <property type="nucleotide sequence ID" value="NZ_KI260336.1"/>
</dbReference>
<dbReference type="EMBL" id="AWVF01000390">
    <property type="protein sequence ID" value="ERJ89145.1"/>
    <property type="molecule type" value="Genomic_DNA"/>
</dbReference>
<proteinExistence type="predicted"/>
<dbReference type="SUPFAM" id="SSF52540">
    <property type="entry name" value="P-loop containing nucleoside triphosphate hydrolases"/>
    <property type="match status" value="1"/>
</dbReference>
<keyword evidence="2" id="KW-1185">Reference proteome</keyword>
<evidence type="ECO:0000313" key="2">
    <source>
        <dbReference type="Proteomes" id="UP000016662"/>
    </source>
</evidence>
<dbReference type="PATRIC" id="fig|411473.3.peg.2529"/>
<comment type="caution">
    <text evidence="1">The sequence shown here is derived from an EMBL/GenBank/DDBJ whole genome shotgun (WGS) entry which is preliminary data.</text>
</comment>
<protein>
    <submittedName>
        <fullName evidence="1">Uncharacterized protein</fullName>
    </submittedName>
</protein>
<dbReference type="GO" id="GO:0000166">
    <property type="term" value="F:nucleotide binding"/>
    <property type="evidence" value="ECO:0007669"/>
    <property type="project" value="InterPro"/>
</dbReference>
<evidence type="ECO:0000313" key="1">
    <source>
        <dbReference type="EMBL" id="ERJ89145.1"/>
    </source>
</evidence>
<dbReference type="STRING" id="411473.RUMCAL_03009"/>
<dbReference type="UniPathway" id="UPA00148">
    <property type="reaction ID" value="UER00236"/>
</dbReference>
<accession>U2KAM6</accession>
<gene>
    <name evidence="1" type="ORF">RUMCAL_03009</name>
</gene>
<reference evidence="1 2" key="1">
    <citation type="submission" date="2013-07" db="EMBL/GenBank/DDBJ databases">
        <authorList>
            <person name="Weinstock G."/>
            <person name="Sodergren E."/>
            <person name="Wylie T."/>
            <person name="Fulton L."/>
            <person name="Fulton R."/>
            <person name="Fronick C."/>
            <person name="O'Laughlin M."/>
            <person name="Godfrey J."/>
            <person name="Miner T."/>
            <person name="Herter B."/>
            <person name="Appelbaum E."/>
            <person name="Cordes M."/>
            <person name="Lek S."/>
            <person name="Wollam A."/>
            <person name="Pepin K.H."/>
            <person name="Palsikar V.B."/>
            <person name="Mitreva M."/>
            <person name="Wilson R.K."/>
        </authorList>
    </citation>
    <scope>NUCLEOTIDE SEQUENCE [LARGE SCALE GENOMIC DNA]</scope>
    <source>
        <strain evidence="1 2">ATCC 27760</strain>
    </source>
</reference>
<name>U2KAM6_9FIRM</name>
<dbReference type="InterPro" id="IPR027417">
    <property type="entry name" value="P-loop_NTPase"/>
</dbReference>
<dbReference type="GO" id="GO:0043752">
    <property type="term" value="F:adenosylcobinamide kinase activity"/>
    <property type="evidence" value="ECO:0007669"/>
    <property type="project" value="InterPro"/>
</dbReference>
<dbReference type="eggNOG" id="COG2087">
    <property type="taxonomic scope" value="Bacteria"/>
</dbReference>
<dbReference type="AlphaFoldDB" id="U2KAM6"/>
<dbReference type="Gene3D" id="3.40.50.300">
    <property type="entry name" value="P-loop containing nucleotide triphosphate hydrolases"/>
    <property type="match status" value="1"/>
</dbReference>
<dbReference type="InterPro" id="IPR003203">
    <property type="entry name" value="CobU/CobP"/>
</dbReference>
<sequence>MKLILGGYANGRTAYAMQNYQLTESDCFDAAAEPLARWNGQRLILHAEQLVNPWLEQGKEPCTEILPWLERWQNAVLITQEVGCGLVPVTPQQRQLREAVGHFNRLLAECAETVERVCCGLGMQLK</sequence>